<dbReference type="InterPro" id="IPR036508">
    <property type="entry name" value="Chitin-bd_dom_sf"/>
</dbReference>
<accession>A0AAW0XVD7</accession>
<reference evidence="9 10" key="1">
    <citation type="journal article" date="2024" name="BMC Genomics">
        <title>Genome assembly of redclaw crayfish (Cherax quadricarinatus) provides insights into its immune adaptation and hypoxia tolerance.</title>
        <authorList>
            <person name="Liu Z."/>
            <person name="Zheng J."/>
            <person name="Li H."/>
            <person name="Fang K."/>
            <person name="Wang S."/>
            <person name="He J."/>
            <person name="Zhou D."/>
            <person name="Weng S."/>
            <person name="Chi M."/>
            <person name="Gu Z."/>
            <person name="He J."/>
            <person name="Li F."/>
            <person name="Wang M."/>
        </authorList>
    </citation>
    <scope>NUCLEOTIDE SEQUENCE [LARGE SCALE GENOMIC DNA]</scope>
    <source>
        <strain evidence="9">ZL_2023a</strain>
    </source>
</reference>
<evidence type="ECO:0000256" key="6">
    <source>
        <dbReference type="SAM" id="MobiDB-lite"/>
    </source>
</evidence>
<dbReference type="Gene3D" id="2.170.140.10">
    <property type="entry name" value="Chitin binding domain"/>
    <property type="match status" value="1"/>
</dbReference>
<dbReference type="PANTHER" id="PTHR23301:SF0">
    <property type="entry name" value="CHITIN-BINDING TYPE-2 DOMAIN-CONTAINING PROTEIN-RELATED"/>
    <property type="match status" value="1"/>
</dbReference>
<keyword evidence="2 7" id="KW-0732">Signal</keyword>
<dbReference type="InterPro" id="IPR002557">
    <property type="entry name" value="Chitin-bd_dom"/>
</dbReference>
<sequence length="363" mass="39779">IMEMRKVAAVMVLVVTMVTLAMAAVPGPYDRRYPDYIVSPKVTCMQEGVFHHPRNCSWYYRCVDRMKVGVFFTYMYECEPGTVFDDDLDQCVFPDQVPPPCGTSGQVVTSPTQAPTTAPTPKPTPKATPKPTPAPTPAPTRKPTPTLTPAPTPKQTPAPTPTSTTGTGPSLPCIFKDSRCATYNICRPTRVTKILCSACFVSNIEISAAEFCNSPNKVYDRGLSQCVSSPKATDLCAVGTSTSTTTTTASPTVTAQSINRLSCSDQNVRPRETWIVSQYCQSIPLCDANKRFKGISEVCSNYYQCYKTSTGAWNYELRNCINGKMYSYTTDSCVDPPTSKCITKYNESVSVFAMIPRRYASVV</sequence>
<evidence type="ECO:0000256" key="5">
    <source>
        <dbReference type="ARBA" id="ARBA00023180"/>
    </source>
</evidence>
<evidence type="ECO:0000259" key="8">
    <source>
        <dbReference type="PROSITE" id="PS50940"/>
    </source>
</evidence>
<dbReference type="SUPFAM" id="SSF57625">
    <property type="entry name" value="Invertebrate chitin-binding proteins"/>
    <property type="match status" value="1"/>
</dbReference>
<feature type="chain" id="PRO_5043441201" description="Chitin-binding type-2 domain-containing protein" evidence="7">
    <location>
        <begin position="24"/>
        <end position="363"/>
    </location>
</feature>
<dbReference type="InterPro" id="IPR051940">
    <property type="entry name" value="Chitin_bind-dev_reg"/>
</dbReference>
<evidence type="ECO:0000256" key="1">
    <source>
        <dbReference type="ARBA" id="ARBA00022669"/>
    </source>
</evidence>
<feature type="signal peptide" evidence="7">
    <location>
        <begin position="1"/>
        <end position="23"/>
    </location>
</feature>
<organism evidence="9 10">
    <name type="scientific">Cherax quadricarinatus</name>
    <name type="common">Australian red claw crayfish</name>
    <dbReference type="NCBI Taxonomy" id="27406"/>
    <lineage>
        <taxon>Eukaryota</taxon>
        <taxon>Metazoa</taxon>
        <taxon>Ecdysozoa</taxon>
        <taxon>Arthropoda</taxon>
        <taxon>Crustacea</taxon>
        <taxon>Multicrustacea</taxon>
        <taxon>Malacostraca</taxon>
        <taxon>Eumalacostraca</taxon>
        <taxon>Eucarida</taxon>
        <taxon>Decapoda</taxon>
        <taxon>Pleocyemata</taxon>
        <taxon>Astacidea</taxon>
        <taxon>Parastacoidea</taxon>
        <taxon>Parastacidae</taxon>
        <taxon>Cherax</taxon>
    </lineage>
</organism>
<dbReference type="SMART" id="SM00494">
    <property type="entry name" value="ChtBD2"/>
    <property type="match status" value="2"/>
</dbReference>
<dbReference type="GO" id="GO:0008061">
    <property type="term" value="F:chitin binding"/>
    <property type="evidence" value="ECO:0007669"/>
    <property type="project" value="UniProtKB-KW"/>
</dbReference>
<keyword evidence="10" id="KW-1185">Reference proteome</keyword>
<keyword evidence="4" id="KW-1015">Disulfide bond</keyword>
<dbReference type="EMBL" id="JARKIK010000011">
    <property type="protein sequence ID" value="KAK8748513.1"/>
    <property type="molecule type" value="Genomic_DNA"/>
</dbReference>
<evidence type="ECO:0000256" key="2">
    <source>
        <dbReference type="ARBA" id="ARBA00022729"/>
    </source>
</evidence>
<dbReference type="PANTHER" id="PTHR23301">
    <property type="entry name" value="CHITIN BINDING PERITROPHIN-A"/>
    <property type="match status" value="1"/>
</dbReference>
<evidence type="ECO:0000256" key="3">
    <source>
        <dbReference type="ARBA" id="ARBA00022737"/>
    </source>
</evidence>
<evidence type="ECO:0000256" key="4">
    <source>
        <dbReference type="ARBA" id="ARBA00023157"/>
    </source>
</evidence>
<gene>
    <name evidence="9" type="ORF">OTU49_015828</name>
</gene>
<feature type="domain" description="Chitin-binding type-2" evidence="8">
    <location>
        <begin position="283"/>
        <end position="343"/>
    </location>
</feature>
<dbReference type="AlphaFoldDB" id="A0AAW0XVD7"/>
<dbReference type="Proteomes" id="UP001445076">
    <property type="component" value="Unassembled WGS sequence"/>
</dbReference>
<evidence type="ECO:0000313" key="10">
    <source>
        <dbReference type="Proteomes" id="UP001445076"/>
    </source>
</evidence>
<dbReference type="Pfam" id="PF01607">
    <property type="entry name" value="CBM_14"/>
    <property type="match status" value="1"/>
</dbReference>
<feature type="compositionally biased region" description="Pro residues" evidence="6">
    <location>
        <begin position="118"/>
        <end position="160"/>
    </location>
</feature>
<feature type="domain" description="Chitin-binding type-2" evidence="8">
    <location>
        <begin position="41"/>
        <end position="103"/>
    </location>
</feature>
<proteinExistence type="predicted"/>
<feature type="region of interest" description="Disordered" evidence="6">
    <location>
        <begin position="102"/>
        <end position="168"/>
    </location>
</feature>
<evidence type="ECO:0000313" key="9">
    <source>
        <dbReference type="EMBL" id="KAK8748513.1"/>
    </source>
</evidence>
<evidence type="ECO:0000256" key="7">
    <source>
        <dbReference type="SAM" id="SignalP"/>
    </source>
</evidence>
<dbReference type="PROSITE" id="PS50940">
    <property type="entry name" value="CHIT_BIND_II"/>
    <property type="match status" value="2"/>
</dbReference>
<feature type="non-terminal residue" evidence="9">
    <location>
        <position position="1"/>
    </location>
</feature>
<name>A0AAW0XVD7_CHEQU</name>
<keyword evidence="1" id="KW-0147">Chitin-binding</keyword>
<dbReference type="GO" id="GO:0005576">
    <property type="term" value="C:extracellular region"/>
    <property type="evidence" value="ECO:0007669"/>
    <property type="project" value="InterPro"/>
</dbReference>
<keyword evidence="5" id="KW-0325">Glycoprotein</keyword>
<comment type="caution">
    <text evidence="9">The sequence shown here is derived from an EMBL/GenBank/DDBJ whole genome shotgun (WGS) entry which is preliminary data.</text>
</comment>
<protein>
    <recommendedName>
        <fullName evidence="8">Chitin-binding type-2 domain-containing protein</fullName>
    </recommendedName>
</protein>
<keyword evidence="3" id="KW-0677">Repeat</keyword>